<evidence type="ECO:0000259" key="4">
    <source>
        <dbReference type="PROSITE" id="PS50977"/>
    </source>
</evidence>
<evidence type="ECO:0000256" key="1">
    <source>
        <dbReference type="ARBA" id="ARBA00023125"/>
    </source>
</evidence>
<organism evidence="5 6">
    <name type="scientific">Kordiimonas pumila</name>
    <dbReference type="NCBI Taxonomy" id="2161677"/>
    <lineage>
        <taxon>Bacteria</taxon>
        <taxon>Pseudomonadati</taxon>
        <taxon>Pseudomonadota</taxon>
        <taxon>Alphaproteobacteria</taxon>
        <taxon>Kordiimonadales</taxon>
        <taxon>Kordiimonadaceae</taxon>
        <taxon>Kordiimonas</taxon>
    </lineage>
</organism>
<dbReference type="InterPro" id="IPR001647">
    <property type="entry name" value="HTH_TetR"/>
</dbReference>
<name>A0ABV7D7M9_9PROT</name>
<dbReference type="InterPro" id="IPR009057">
    <property type="entry name" value="Homeodomain-like_sf"/>
</dbReference>
<dbReference type="PRINTS" id="PR00455">
    <property type="entry name" value="HTHTETR"/>
</dbReference>
<dbReference type="EMBL" id="JBHRSL010000010">
    <property type="protein sequence ID" value="MFC3053121.1"/>
    <property type="molecule type" value="Genomic_DNA"/>
</dbReference>
<dbReference type="RefSeq" id="WP_194213084.1">
    <property type="nucleotide sequence ID" value="NZ_CP061205.1"/>
</dbReference>
<dbReference type="InterPro" id="IPR050109">
    <property type="entry name" value="HTH-type_TetR-like_transc_reg"/>
</dbReference>
<evidence type="ECO:0000256" key="3">
    <source>
        <dbReference type="SAM" id="MobiDB-lite"/>
    </source>
</evidence>
<proteinExistence type="predicted"/>
<feature type="DNA-binding region" description="H-T-H motif" evidence="2">
    <location>
        <begin position="46"/>
        <end position="65"/>
    </location>
</feature>
<feature type="region of interest" description="Disordered" evidence="3">
    <location>
        <begin position="1"/>
        <end position="23"/>
    </location>
</feature>
<dbReference type="InterPro" id="IPR041586">
    <property type="entry name" value="PsrA_TetR_C"/>
</dbReference>
<dbReference type="PANTHER" id="PTHR30055:SF235">
    <property type="entry name" value="TRANSCRIPTIONAL REGULATORY PROTEIN"/>
    <property type="match status" value="1"/>
</dbReference>
<feature type="domain" description="HTH tetR-type" evidence="4">
    <location>
        <begin position="23"/>
        <end position="83"/>
    </location>
</feature>
<dbReference type="Pfam" id="PF00440">
    <property type="entry name" value="TetR_N"/>
    <property type="match status" value="1"/>
</dbReference>
<keyword evidence="6" id="KW-1185">Reference proteome</keyword>
<comment type="caution">
    <text evidence="5">The sequence shown here is derived from an EMBL/GenBank/DDBJ whole genome shotgun (WGS) entry which is preliminary data.</text>
</comment>
<gene>
    <name evidence="5" type="ORF">ACFOKA_14495</name>
</gene>
<dbReference type="PROSITE" id="PS50977">
    <property type="entry name" value="HTH_TETR_2"/>
    <property type="match status" value="1"/>
</dbReference>
<evidence type="ECO:0000256" key="2">
    <source>
        <dbReference type="PROSITE-ProRule" id="PRU00335"/>
    </source>
</evidence>
<dbReference type="Pfam" id="PF17939">
    <property type="entry name" value="TetR_C_30"/>
    <property type="match status" value="1"/>
</dbReference>
<dbReference type="SUPFAM" id="SSF48498">
    <property type="entry name" value="Tetracyclin repressor-like, C-terminal domain"/>
    <property type="match status" value="1"/>
</dbReference>
<accession>A0ABV7D7M9</accession>
<dbReference type="InterPro" id="IPR036271">
    <property type="entry name" value="Tet_transcr_reg_TetR-rel_C_sf"/>
</dbReference>
<evidence type="ECO:0000313" key="6">
    <source>
        <dbReference type="Proteomes" id="UP001595444"/>
    </source>
</evidence>
<dbReference type="Gene3D" id="1.10.357.10">
    <property type="entry name" value="Tetracycline Repressor, domain 2"/>
    <property type="match status" value="1"/>
</dbReference>
<reference evidence="6" key="1">
    <citation type="journal article" date="2019" name="Int. J. Syst. Evol. Microbiol.">
        <title>The Global Catalogue of Microorganisms (GCM) 10K type strain sequencing project: providing services to taxonomists for standard genome sequencing and annotation.</title>
        <authorList>
            <consortium name="The Broad Institute Genomics Platform"/>
            <consortium name="The Broad Institute Genome Sequencing Center for Infectious Disease"/>
            <person name="Wu L."/>
            <person name="Ma J."/>
        </authorList>
    </citation>
    <scope>NUCLEOTIDE SEQUENCE [LARGE SCALE GENOMIC DNA]</scope>
    <source>
        <strain evidence="6">KCTC 62164</strain>
    </source>
</reference>
<protein>
    <submittedName>
        <fullName evidence="5">TetR/AcrR family transcriptional regulator</fullName>
    </submittedName>
</protein>
<dbReference type="PANTHER" id="PTHR30055">
    <property type="entry name" value="HTH-TYPE TRANSCRIPTIONAL REGULATOR RUTR"/>
    <property type="match status" value="1"/>
</dbReference>
<keyword evidence="1 2" id="KW-0238">DNA-binding</keyword>
<sequence length="232" mass="25667">MTKSNTVAEQATRKQRTQAGRREESCERILDAAEELFSRRGYHGVTVREIATNSGVDTSLLHYYFGSKTSLFNAVISRRASNINETRLKALQEYEKAHEGSMTAEGVIEAYLTPTFSIMMAGDAGTLNYGALIAKINSTAFTEDFDIAPSPFDFVVQRFIGMLKKVRPECRDAELYWFYHLLSGAITLSLAQTGRIDALSEGACKSSDFKAILTHMTQVFGHGFAALTPPID</sequence>
<evidence type="ECO:0000313" key="5">
    <source>
        <dbReference type="EMBL" id="MFC3053121.1"/>
    </source>
</evidence>
<dbReference type="Proteomes" id="UP001595444">
    <property type="component" value="Unassembled WGS sequence"/>
</dbReference>
<dbReference type="SUPFAM" id="SSF46689">
    <property type="entry name" value="Homeodomain-like"/>
    <property type="match status" value="1"/>
</dbReference>